<dbReference type="GO" id="GO:0007266">
    <property type="term" value="P:Rho protein signal transduction"/>
    <property type="evidence" value="ECO:0007669"/>
    <property type="project" value="TreeGrafter"/>
</dbReference>
<feature type="region of interest" description="Disordered" evidence="3">
    <location>
        <begin position="1065"/>
        <end position="1087"/>
    </location>
</feature>
<dbReference type="Gene3D" id="3.40.50.300">
    <property type="entry name" value="P-loop containing nucleotide triphosphate hydrolases"/>
    <property type="match status" value="1"/>
</dbReference>
<dbReference type="InterPro" id="IPR001806">
    <property type="entry name" value="Small_GTPase"/>
</dbReference>
<evidence type="ECO:0000256" key="1">
    <source>
        <dbReference type="ARBA" id="ARBA00022468"/>
    </source>
</evidence>
<feature type="domain" description="FF" evidence="4">
    <location>
        <begin position="429"/>
        <end position="483"/>
    </location>
</feature>
<dbReference type="Pfam" id="PF00071">
    <property type="entry name" value="Ras"/>
    <property type="match status" value="1"/>
</dbReference>
<feature type="domain" description="PG1 pseudoGTPase" evidence="5">
    <location>
        <begin position="594"/>
        <end position="769"/>
    </location>
</feature>
<feature type="compositionally biased region" description="Polar residues" evidence="3">
    <location>
        <begin position="1099"/>
        <end position="1114"/>
    </location>
</feature>
<evidence type="ECO:0000259" key="5">
    <source>
        <dbReference type="PROSITE" id="PS51852"/>
    </source>
</evidence>
<dbReference type="InterPro" id="IPR039007">
    <property type="entry name" value="pG1"/>
</dbReference>
<dbReference type="PANTHER" id="PTHR46005:SF4">
    <property type="entry name" value="RHO GTPASE-ACTIVATING PROTEIN 190"/>
    <property type="match status" value="1"/>
</dbReference>
<dbReference type="GO" id="GO:0005525">
    <property type="term" value="F:GTP binding"/>
    <property type="evidence" value="ECO:0007669"/>
    <property type="project" value="InterPro"/>
</dbReference>
<dbReference type="Proteomes" id="UP000827092">
    <property type="component" value="Unassembled WGS sequence"/>
</dbReference>
<reference evidence="7 8" key="1">
    <citation type="journal article" date="2022" name="Nat. Ecol. Evol.">
        <title>A masculinizing supergene underlies an exaggerated male reproductive morph in a spider.</title>
        <authorList>
            <person name="Hendrickx F."/>
            <person name="De Corte Z."/>
            <person name="Sonet G."/>
            <person name="Van Belleghem S.M."/>
            <person name="Kostlbacher S."/>
            <person name="Vangestel C."/>
        </authorList>
    </citation>
    <scope>NUCLEOTIDE SEQUENCE [LARGE SCALE GENOMIC DNA]</scope>
    <source>
        <strain evidence="7">W744_W776</strain>
    </source>
</reference>
<dbReference type="InterPro" id="IPR036517">
    <property type="entry name" value="FF_domain_sf"/>
</dbReference>
<dbReference type="PROSITE" id="PS51853">
    <property type="entry name" value="PG2"/>
    <property type="match status" value="1"/>
</dbReference>
<dbReference type="Pfam" id="PF16512">
    <property type="entry name" value="RhoGAP-FF1"/>
    <property type="match status" value="1"/>
</dbReference>
<dbReference type="AlphaFoldDB" id="A0AAV6W035"/>
<gene>
    <name evidence="7" type="ORF">JTE90_016750</name>
</gene>
<dbReference type="PROSITE" id="PS51676">
    <property type="entry name" value="FF"/>
    <property type="match status" value="1"/>
</dbReference>
<evidence type="ECO:0000256" key="2">
    <source>
        <dbReference type="ARBA" id="ARBA00022737"/>
    </source>
</evidence>
<feature type="compositionally biased region" description="Polar residues" evidence="3">
    <location>
        <begin position="1158"/>
        <end position="1172"/>
    </location>
</feature>
<comment type="caution">
    <text evidence="7">The sequence shown here is derived from an EMBL/GenBank/DDBJ whole genome shotgun (WGS) entry which is preliminary data.</text>
</comment>
<proteinExistence type="predicted"/>
<feature type="domain" description="PG2 pseudoGTPase" evidence="6">
    <location>
        <begin position="786"/>
        <end position="946"/>
    </location>
</feature>
<dbReference type="PROSITE" id="PS51852">
    <property type="entry name" value="PG1"/>
    <property type="match status" value="1"/>
</dbReference>
<dbReference type="CDD" id="cd22207">
    <property type="entry name" value="pseudoGTPaseD_p190RhoGAP"/>
    <property type="match status" value="1"/>
</dbReference>
<dbReference type="GO" id="GO:0008361">
    <property type="term" value="P:regulation of cell size"/>
    <property type="evidence" value="ECO:0007669"/>
    <property type="project" value="TreeGrafter"/>
</dbReference>
<dbReference type="InterPro" id="IPR051978">
    <property type="entry name" value="Rho-GAP_domain"/>
</dbReference>
<dbReference type="GO" id="GO:0003924">
    <property type="term" value="F:GTPase activity"/>
    <property type="evidence" value="ECO:0007669"/>
    <property type="project" value="InterPro"/>
</dbReference>
<dbReference type="InterPro" id="IPR027417">
    <property type="entry name" value="P-loop_NTPase"/>
</dbReference>
<dbReference type="InterPro" id="IPR057284">
    <property type="entry name" value="FF_RHG35_4th"/>
</dbReference>
<dbReference type="GO" id="GO:0050770">
    <property type="term" value="P:regulation of axonogenesis"/>
    <property type="evidence" value="ECO:0007669"/>
    <property type="project" value="TreeGrafter"/>
</dbReference>
<dbReference type="GO" id="GO:0005829">
    <property type="term" value="C:cytosol"/>
    <property type="evidence" value="ECO:0007669"/>
    <property type="project" value="TreeGrafter"/>
</dbReference>
<feature type="region of interest" description="Disordered" evidence="3">
    <location>
        <begin position="957"/>
        <end position="1022"/>
    </location>
</feature>
<evidence type="ECO:0000256" key="3">
    <source>
        <dbReference type="SAM" id="MobiDB-lite"/>
    </source>
</evidence>
<dbReference type="Pfam" id="PF19518">
    <property type="entry name" value="RhoGAP_pG1_pG2"/>
    <property type="match status" value="1"/>
</dbReference>
<keyword evidence="1" id="KW-0343">GTPase activation</keyword>
<dbReference type="SMART" id="SM00441">
    <property type="entry name" value="FF"/>
    <property type="match status" value="3"/>
</dbReference>
<organism evidence="7 8">
    <name type="scientific">Oedothorax gibbosus</name>
    <dbReference type="NCBI Taxonomy" id="931172"/>
    <lineage>
        <taxon>Eukaryota</taxon>
        <taxon>Metazoa</taxon>
        <taxon>Ecdysozoa</taxon>
        <taxon>Arthropoda</taxon>
        <taxon>Chelicerata</taxon>
        <taxon>Arachnida</taxon>
        <taxon>Araneae</taxon>
        <taxon>Araneomorphae</taxon>
        <taxon>Entelegynae</taxon>
        <taxon>Araneoidea</taxon>
        <taxon>Linyphiidae</taxon>
        <taxon>Erigoninae</taxon>
        <taxon>Oedothorax</taxon>
    </lineage>
</organism>
<dbReference type="InterPro" id="IPR032835">
    <property type="entry name" value="RhoGAP-FF1"/>
</dbReference>
<dbReference type="InterPro" id="IPR039006">
    <property type="entry name" value="RhoGAP_pG2"/>
</dbReference>
<evidence type="ECO:0000313" key="7">
    <source>
        <dbReference type="EMBL" id="KAG8201264.1"/>
    </source>
</evidence>
<dbReference type="EMBL" id="JAFNEN010000006">
    <property type="protein sequence ID" value="KAG8201264.1"/>
    <property type="molecule type" value="Genomic_DNA"/>
</dbReference>
<dbReference type="SUPFAM" id="SSF52540">
    <property type="entry name" value="P-loop containing nucleoside triphosphate hydrolases"/>
    <property type="match status" value="1"/>
</dbReference>
<dbReference type="InterPro" id="IPR002713">
    <property type="entry name" value="FF_domain"/>
</dbReference>
<accession>A0AAV6W035</accession>
<dbReference type="Pfam" id="PF23083">
    <property type="entry name" value="FF_RHG35_4th"/>
    <property type="match status" value="1"/>
</dbReference>
<dbReference type="GO" id="GO:0005096">
    <property type="term" value="F:GTPase activator activity"/>
    <property type="evidence" value="ECO:0007669"/>
    <property type="project" value="UniProtKB-KW"/>
</dbReference>
<evidence type="ECO:0000259" key="4">
    <source>
        <dbReference type="PROSITE" id="PS51676"/>
    </source>
</evidence>
<evidence type="ECO:0008006" key="9">
    <source>
        <dbReference type="Google" id="ProtNLM"/>
    </source>
</evidence>
<dbReference type="PANTHER" id="PTHR46005">
    <property type="entry name" value="RHO GTPASE-ACTIVATING PROTEIN 190"/>
    <property type="match status" value="1"/>
</dbReference>
<sequence length="1213" mass="137418">MARKFESQRTFNIAVVGLSGTEKEKGSTGIGKSCLCNRFIRSLADDYYTDHISVLSQTDFSGRVVNNDHFLYWGEVSKLSDEGVDFSFNVIEQTEFIDDSSFQPFKSGKTDPYYKRCSATKLTSAEKLMYICKNQLGIEKEYEQKLLPDGKINVDGFVCVFDVSEVQGRSIEKQVEFTALILNNLLKTKKPIVLATTKNDEAREMYVKEAERLVSRKEFKNNIPIVETSAHENVNVDMTFIITAQMIDRTKGKAKLVPFFESARSRKEVLDFCTEAYQSLIRAQVTDYRALWSSVSKKFTHNQDFIHYCELFGHDAAQKMFRRHVKKLKEEYIGRKMQMYIRILPEVLGEMLPDLASIGDGEWETVKVKLQQHPDFSQYFLESPDEQPWQESDLVDSNETRIPLDILDSSEAEACFEEHKASLEAEDQRKDMRQQFKELLEETGYVTPGKPLTEVQVLFMGRLCFESLSENDKLEIYEDHQREITEKAKQNFQELLLENADIFYHFTSIGPGSVITQEDINKITERLQEDLRYKTLDRLDQDRMLMLLRHLGFVHGPIREHCPASLKCMDTLVEKTIAQKSHRPSSWQRNSHWLLENNQLNLVLLGSGGLSDELANVIKAQCTDDMFEVDKIQYSLDFRIIEGDVGLPQNSFRTSDFLPHGCFCVYSNHQTLEYIRDSLEKTLLSNLEQEDRLPFHGLPIVILFAADDSINEKDLIFLREEGQNRAKSLQCPFLDVSCPDESGDQRFHIASLVTALQSLVESIQRRAGLLQIYHTLPEQAINPDIRIIMCMLCGDPYAVDHVLGPLLSHQCCFVSTPHTITLETYLGESKRSVEVRVTSYHGANSYRDELVHGFILVFSTKRKASLATLSAFSMNIPNIPIQILAVTESGSANAFFSSDLSHQLITEGNAVADKLQAHFMTSSSTSQQKTAFYTPFFKEVWERKPQIEKAFSLEDSDYSIGSRTPVPPPVPSRQESYHIRSGSLEDGGDSEGLYEQLPAETGHGPDDGSISPTGFIDGAPLSPSDDSDLYASVFNQENGEHLVKPSQIKNRRSLQAELYRQSFPSTESLDRSVSMKSRDCPPLPPSRHEGMDYPTLDSFTGNASPPPSYHSQVHYSPRLPPHPSLYATDRRRDRVLPFPPYELKKSNSLKSCGIGIPSTPSAPSLSHASGQGSRIPDDVDGSDSITDDDDTISSGLSGDYWFFFLIHFKIQVT</sequence>
<feature type="region of interest" description="Disordered" evidence="3">
    <location>
        <begin position="1152"/>
        <end position="1186"/>
    </location>
</feature>
<dbReference type="InterPro" id="IPR045786">
    <property type="entry name" value="RhoGAP_pG1_pG2"/>
</dbReference>
<protein>
    <recommendedName>
        <fullName evidence="9">Rho GTPase-activating protein 190</fullName>
    </recommendedName>
</protein>
<dbReference type="Gene3D" id="1.10.10.440">
    <property type="entry name" value="FF domain"/>
    <property type="match status" value="2"/>
</dbReference>
<evidence type="ECO:0000313" key="8">
    <source>
        <dbReference type="Proteomes" id="UP000827092"/>
    </source>
</evidence>
<keyword evidence="8" id="KW-1185">Reference proteome</keyword>
<keyword evidence="2" id="KW-0677">Repeat</keyword>
<evidence type="ECO:0000259" key="6">
    <source>
        <dbReference type="PROSITE" id="PS51853"/>
    </source>
</evidence>
<feature type="region of interest" description="Disordered" evidence="3">
    <location>
        <begin position="1099"/>
        <end position="1131"/>
    </location>
</feature>
<name>A0AAV6W035_9ARAC</name>